<dbReference type="SMART" id="SM00387">
    <property type="entry name" value="HATPase_c"/>
    <property type="match status" value="1"/>
</dbReference>
<dbReference type="EMBL" id="DVOD01000043">
    <property type="protein sequence ID" value="HIU92620.1"/>
    <property type="molecule type" value="Genomic_DNA"/>
</dbReference>
<dbReference type="PROSITE" id="PS50109">
    <property type="entry name" value="HIS_KIN"/>
    <property type="match status" value="1"/>
</dbReference>
<dbReference type="CDD" id="cd00075">
    <property type="entry name" value="HATPase"/>
    <property type="match status" value="1"/>
</dbReference>
<evidence type="ECO:0000256" key="2">
    <source>
        <dbReference type="ARBA" id="ARBA00012438"/>
    </source>
</evidence>
<dbReference type="InterPro" id="IPR036097">
    <property type="entry name" value="HisK_dim/P_sf"/>
</dbReference>
<proteinExistence type="predicted"/>
<evidence type="ECO:0000256" key="8">
    <source>
        <dbReference type="ARBA" id="ARBA00023012"/>
    </source>
</evidence>
<dbReference type="PANTHER" id="PTHR43065:SF10">
    <property type="entry name" value="PEROXIDE STRESS-ACTIVATED HISTIDINE KINASE MAK3"/>
    <property type="match status" value="1"/>
</dbReference>
<dbReference type="EC" id="2.7.13.3" evidence="2"/>
<keyword evidence="7" id="KW-0067">ATP-binding</keyword>
<reference evidence="10" key="2">
    <citation type="journal article" date="2021" name="PeerJ">
        <title>Extensive microbial diversity within the chicken gut microbiome revealed by metagenomics and culture.</title>
        <authorList>
            <person name="Gilroy R."/>
            <person name="Ravi A."/>
            <person name="Getino M."/>
            <person name="Pursley I."/>
            <person name="Horton D.L."/>
            <person name="Alikhan N.F."/>
            <person name="Baker D."/>
            <person name="Gharbi K."/>
            <person name="Hall N."/>
            <person name="Watson M."/>
            <person name="Adriaenssens E.M."/>
            <person name="Foster-Nyarko E."/>
            <person name="Jarju S."/>
            <person name="Secka A."/>
            <person name="Antonio M."/>
            <person name="Oren A."/>
            <person name="Chaudhuri R.R."/>
            <person name="La Ragione R."/>
            <person name="Hildebrand F."/>
            <person name="Pallen M.J."/>
        </authorList>
    </citation>
    <scope>NUCLEOTIDE SEQUENCE</scope>
    <source>
        <strain evidence="10">CHK154-7741</strain>
    </source>
</reference>
<dbReference type="Proteomes" id="UP000886748">
    <property type="component" value="Unassembled WGS sequence"/>
</dbReference>
<dbReference type="InterPro" id="IPR004358">
    <property type="entry name" value="Sig_transdc_His_kin-like_C"/>
</dbReference>
<dbReference type="InterPro" id="IPR036890">
    <property type="entry name" value="HATPase_C_sf"/>
</dbReference>
<dbReference type="InterPro" id="IPR005467">
    <property type="entry name" value="His_kinase_dom"/>
</dbReference>
<evidence type="ECO:0000259" key="9">
    <source>
        <dbReference type="PROSITE" id="PS50109"/>
    </source>
</evidence>
<accession>A0A9D1SRD5</accession>
<dbReference type="SUPFAM" id="SSF47384">
    <property type="entry name" value="Homodimeric domain of signal transducing histidine kinase"/>
    <property type="match status" value="1"/>
</dbReference>
<sequence length="424" mass="47912">MGGANFRQKNLLKDLIYLGQTRPVNKQTVKGLFRFALEPLLEAQTQKAVVLTRLFDSTELEGVLKRLDFTNAEVYSFDNTTKGENLQRDDIWGETEFLVLLSPRYSVCLLWDYSTESVKDTSCLYYLLNSRDVNNVIRIISENSKIDLMRYTQEYTPERRSNELLNKSVHKFINFADSFVEEASLTQAEAGLLGQSDDIAKKYEYISTKAKIISHDIKNHLSIIDLYSKIMEKRLENVANKELQDSMSNAVLSIQKSKQAIGELLTELRTIQGAKLETHNFSKILQNAIELVQAKAMATSTKFEVSNKFNGNVLCDENKLLNIMINLFYNALDSIESAKTQGVIKINTEETADNMLKIYITDNGCGIEQDACEKIFEEGYTSKTTGSGLGLHISKEAMKEQYGDLNLVNSEKGSTTFVISLPKL</sequence>
<keyword evidence="5" id="KW-0547">Nucleotide-binding</keyword>
<keyword evidence="4" id="KW-0808">Transferase</keyword>
<evidence type="ECO:0000256" key="4">
    <source>
        <dbReference type="ARBA" id="ARBA00022679"/>
    </source>
</evidence>
<dbReference type="Gene3D" id="3.30.565.10">
    <property type="entry name" value="Histidine kinase-like ATPase, C-terminal domain"/>
    <property type="match status" value="1"/>
</dbReference>
<evidence type="ECO:0000313" key="10">
    <source>
        <dbReference type="EMBL" id="HIU92620.1"/>
    </source>
</evidence>
<evidence type="ECO:0000256" key="6">
    <source>
        <dbReference type="ARBA" id="ARBA00022777"/>
    </source>
</evidence>
<evidence type="ECO:0000313" key="11">
    <source>
        <dbReference type="Proteomes" id="UP000886748"/>
    </source>
</evidence>
<dbReference type="GO" id="GO:0005524">
    <property type="term" value="F:ATP binding"/>
    <property type="evidence" value="ECO:0007669"/>
    <property type="project" value="UniProtKB-KW"/>
</dbReference>
<dbReference type="PRINTS" id="PR00344">
    <property type="entry name" value="BCTRLSENSOR"/>
</dbReference>
<comment type="caution">
    <text evidence="10">The sequence shown here is derived from an EMBL/GenBank/DDBJ whole genome shotgun (WGS) entry which is preliminary data.</text>
</comment>
<evidence type="ECO:0000256" key="3">
    <source>
        <dbReference type="ARBA" id="ARBA00022553"/>
    </source>
</evidence>
<comment type="catalytic activity">
    <reaction evidence="1">
        <text>ATP + protein L-histidine = ADP + protein N-phospho-L-histidine.</text>
        <dbReference type="EC" id="2.7.13.3"/>
    </reaction>
</comment>
<dbReference type="Pfam" id="PF02518">
    <property type="entry name" value="HATPase_c"/>
    <property type="match status" value="1"/>
</dbReference>
<dbReference type="InterPro" id="IPR003594">
    <property type="entry name" value="HATPase_dom"/>
</dbReference>
<organism evidence="10 11">
    <name type="scientific">Candidatus Limenecus avicola</name>
    <dbReference type="NCBI Taxonomy" id="2840847"/>
    <lineage>
        <taxon>Bacteria</taxon>
        <taxon>Bacillati</taxon>
        <taxon>Bacillota</taxon>
        <taxon>Clostridia</taxon>
        <taxon>Eubacteriales</taxon>
        <taxon>Clostridiaceae</taxon>
        <taxon>Clostridiaceae incertae sedis</taxon>
        <taxon>Candidatus Limenecus</taxon>
    </lineage>
</organism>
<name>A0A9D1SRD5_9CLOT</name>
<keyword evidence="8" id="KW-0902">Two-component regulatory system</keyword>
<protein>
    <recommendedName>
        <fullName evidence="2">histidine kinase</fullName>
        <ecNumber evidence="2">2.7.13.3</ecNumber>
    </recommendedName>
</protein>
<dbReference type="PANTHER" id="PTHR43065">
    <property type="entry name" value="SENSOR HISTIDINE KINASE"/>
    <property type="match status" value="1"/>
</dbReference>
<evidence type="ECO:0000256" key="5">
    <source>
        <dbReference type="ARBA" id="ARBA00022741"/>
    </source>
</evidence>
<dbReference type="SUPFAM" id="SSF55874">
    <property type="entry name" value="ATPase domain of HSP90 chaperone/DNA topoisomerase II/histidine kinase"/>
    <property type="match status" value="1"/>
</dbReference>
<keyword evidence="3" id="KW-0597">Phosphoprotein</keyword>
<feature type="domain" description="Histidine kinase" evidence="9">
    <location>
        <begin position="212"/>
        <end position="424"/>
    </location>
</feature>
<keyword evidence="6 10" id="KW-0418">Kinase</keyword>
<evidence type="ECO:0000256" key="7">
    <source>
        <dbReference type="ARBA" id="ARBA00022840"/>
    </source>
</evidence>
<dbReference type="GO" id="GO:0000155">
    <property type="term" value="F:phosphorelay sensor kinase activity"/>
    <property type="evidence" value="ECO:0007669"/>
    <property type="project" value="InterPro"/>
</dbReference>
<reference evidence="10" key="1">
    <citation type="submission" date="2020-10" db="EMBL/GenBank/DDBJ databases">
        <authorList>
            <person name="Gilroy R."/>
        </authorList>
    </citation>
    <scope>NUCLEOTIDE SEQUENCE</scope>
    <source>
        <strain evidence="10">CHK154-7741</strain>
    </source>
</reference>
<dbReference type="AlphaFoldDB" id="A0A9D1SRD5"/>
<gene>
    <name evidence="10" type="ORF">IAD26_05735</name>
</gene>
<evidence type="ECO:0000256" key="1">
    <source>
        <dbReference type="ARBA" id="ARBA00000085"/>
    </source>
</evidence>